<protein>
    <recommendedName>
        <fullName evidence="3">Prepilin-type N-terminal cleavage/methylation domain-containing protein</fullName>
    </recommendedName>
</protein>
<dbReference type="RefSeq" id="WP_377243879.1">
    <property type="nucleotide sequence ID" value="NZ_JBHLXP010000003.1"/>
</dbReference>
<dbReference type="Proteomes" id="UP001589813">
    <property type="component" value="Unassembled WGS sequence"/>
</dbReference>
<proteinExistence type="predicted"/>
<evidence type="ECO:0008006" key="3">
    <source>
        <dbReference type="Google" id="ProtNLM"/>
    </source>
</evidence>
<accession>A0ABV6BDJ3</accession>
<organism evidence="1 2">
    <name type="scientific">Rheinheimera tilapiae</name>
    <dbReference type="NCBI Taxonomy" id="875043"/>
    <lineage>
        <taxon>Bacteria</taxon>
        <taxon>Pseudomonadati</taxon>
        <taxon>Pseudomonadota</taxon>
        <taxon>Gammaproteobacteria</taxon>
        <taxon>Chromatiales</taxon>
        <taxon>Chromatiaceae</taxon>
        <taxon>Rheinheimera</taxon>
    </lineage>
</organism>
<gene>
    <name evidence="1" type="ORF">ACFFJP_11610</name>
</gene>
<comment type="caution">
    <text evidence="1">The sequence shown here is derived from an EMBL/GenBank/DDBJ whole genome shotgun (WGS) entry which is preliminary data.</text>
</comment>
<dbReference type="EMBL" id="JBHLXP010000003">
    <property type="protein sequence ID" value="MFC0048931.1"/>
    <property type="molecule type" value="Genomic_DNA"/>
</dbReference>
<reference evidence="1 2" key="1">
    <citation type="submission" date="2024-09" db="EMBL/GenBank/DDBJ databases">
        <authorList>
            <person name="Sun Q."/>
            <person name="Mori K."/>
        </authorList>
    </citation>
    <scope>NUCLEOTIDE SEQUENCE [LARGE SCALE GENOMIC DNA]</scope>
    <source>
        <strain evidence="1 2">KCTC 23315</strain>
    </source>
</reference>
<evidence type="ECO:0000313" key="2">
    <source>
        <dbReference type="Proteomes" id="UP001589813"/>
    </source>
</evidence>
<evidence type="ECO:0000313" key="1">
    <source>
        <dbReference type="EMBL" id="MFC0048931.1"/>
    </source>
</evidence>
<keyword evidence="2" id="KW-1185">Reference proteome</keyword>
<name>A0ABV6BDJ3_9GAMM</name>
<sequence>MFTKGFGLIEALLALLLISLILTAALNCQWFARRTMQVALEQMTATHLLIDISHSADFSTLLAAQPIIINTQPCAACAPVTLRQSRVVQQLLQQPLAEVLIDPELCIDVGANGIRYVLSWQSNVPPSASGSQLCSSGVGRRQVVLDRTP</sequence>